<dbReference type="InterPro" id="IPR042322">
    <property type="entry name" value="Pbn1"/>
</dbReference>
<feature type="transmembrane region" description="Helical" evidence="11">
    <location>
        <begin position="466"/>
        <end position="493"/>
    </location>
</feature>
<dbReference type="GO" id="GO:0006506">
    <property type="term" value="P:GPI anchor biosynthetic process"/>
    <property type="evidence" value="ECO:0007669"/>
    <property type="project" value="UniProtKB-KW"/>
</dbReference>
<keyword evidence="10" id="KW-0325">Glycoprotein</keyword>
<evidence type="ECO:0000256" key="11">
    <source>
        <dbReference type="RuleBase" id="RU366056"/>
    </source>
</evidence>
<dbReference type="GO" id="GO:1990529">
    <property type="term" value="C:glycosylphosphatidylinositol-mannosyltransferase I complex"/>
    <property type="evidence" value="ECO:0007669"/>
    <property type="project" value="TreeGrafter"/>
</dbReference>
<organism evidence="13 14">
    <name type="scientific">Apiosordaria backusii</name>
    <dbReference type="NCBI Taxonomy" id="314023"/>
    <lineage>
        <taxon>Eukaryota</taxon>
        <taxon>Fungi</taxon>
        <taxon>Dikarya</taxon>
        <taxon>Ascomycota</taxon>
        <taxon>Pezizomycotina</taxon>
        <taxon>Sordariomycetes</taxon>
        <taxon>Sordariomycetidae</taxon>
        <taxon>Sordariales</taxon>
        <taxon>Lasiosphaeriaceae</taxon>
        <taxon>Apiosordaria</taxon>
    </lineage>
</organism>
<feature type="compositionally biased region" description="Low complexity" evidence="12">
    <location>
        <begin position="352"/>
        <end position="366"/>
    </location>
</feature>
<protein>
    <recommendedName>
        <fullName evidence="4 11">Protein PBN1</fullName>
    </recommendedName>
</protein>
<keyword evidence="7 11" id="KW-0256">Endoplasmic reticulum</keyword>
<proteinExistence type="inferred from homology"/>
<dbReference type="EMBL" id="JAUKTV010000001">
    <property type="protein sequence ID" value="KAK0748568.1"/>
    <property type="molecule type" value="Genomic_DNA"/>
</dbReference>
<gene>
    <name evidence="13" type="ORF">B0T21DRAFT_389410</name>
</gene>
<dbReference type="AlphaFoldDB" id="A0AA40EZS9"/>
<comment type="subcellular location">
    <subcellularLocation>
        <location evidence="11">Endoplasmic reticulum membrane</location>
        <topology evidence="11">Single-pass membrane protein</topology>
    </subcellularLocation>
    <subcellularLocation>
        <location evidence="1">Endoplasmic reticulum membrane</location>
        <topology evidence="1">Single-pass type III membrane protein</topology>
    </subcellularLocation>
</comment>
<sequence length="505" mass="54848">MRERITFVQKEGDSIEPSALKVDGSGLSGPEVKAVREDRLTFALDELPAELKALLEGVNQLHIRWVSPIAYEAVSPLLARLPPGFHLFYTPGSDTSINPCPLLNKAFGTVSCSSPAESFTTLPTDRFTHSTTHQFYQPLDSLSAFTQFAKSQLCPPSSPRSCGTRLNSLTKASQLDISYDAISHTLRLTSLWPYGPQSLSATLLSPSIRTEVGIISTANPKTLEPHEIGISGLLTVLGQSTAPSPTLFSFPSRHRDAASSFTSKFLSPTGLHPTLQLSISSPSPPSKSPNPSTCRLHGYFTLPKTIFPDRHQLSDPLFLSSKNLSSVRYITPNIDLEAPEYVTPTWGSSLLLELSPPPSQGSQGSGDSKGEEWTAQIPLHLRYLSPSLTGYRTAEVPYPALFWACTAEEGTKFPTNPFEKDKVGYDGLFGERTVFWHLTPRPGDGTNGRLMNEVKVPVLDLTKADWVNALTGVVVALGFGWVVVKLLGVAFAGGGKKVDKQKKTQ</sequence>
<evidence type="ECO:0000256" key="4">
    <source>
        <dbReference type="ARBA" id="ARBA00020410"/>
    </source>
</evidence>
<evidence type="ECO:0000256" key="7">
    <source>
        <dbReference type="ARBA" id="ARBA00022824"/>
    </source>
</evidence>
<keyword evidence="14" id="KW-1185">Reference proteome</keyword>
<keyword evidence="6 11" id="KW-0812">Transmembrane</keyword>
<dbReference type="Proteomes" id="UP001172159">
    <property type="component" value="Unassembled WGS sequence"/>
</dbReference>
<dbReference type="GO" id="GO:0000030">
    <property type="term" value="F:mannosyltransferase activity"/>
    <property type="evidence" value="ECO:0007669"/>
    <property type="project" value="TreeGrafter"/>
</dbReference>
<reference evidence="13" key="1">
    <citation type="submission" date="2023-06" db="EMBL/GenBank/DDBJ databases">
        <title>Genome-scale phylogeny and comparative genomics of the fungal order Sordariales.</title>
        <authorList>
            <consortium name="Lawrence Berkeley National Laboratory"/>
            <person name="Hensen N."/>
            <person name="Bonometti L."/>
            <person name="Westerberg I."/>
            <person name="Brannstrom I.O."/>
            <person name="Guillou S."/>
            <person name="Cros-Aarteil S."/>
            <person name="Calhoun S."/>
            <person name="Haridas S."/>
            <person name="Kuo A."/>
            <person name="Mondo S."/>
            <person name="Pangilinan J."/>
            <person name="Riley R."/>
            <person name="Labutti K."/>
            <person name="Andreopoulos B."/>
            <person name="Lipzen A."/>
            <person name="Chen C."/>
            <person name="Yanf M."/>
            <person name="Daum C."/>
            <person name="Ng V."/>
            <person name="Clum A."/>
            <person name="Steindorff A."/>
            <person name="Ohm R."/>
            <person name="Martin F."/>
            <person name="Silar P."/>
            <person name="Natvig D."/>
            <person name="Lalanne C."/>
            <person name="Gautier V."/>
            <person name="Ament-Velasquez S.L."/>
            <person name="Kruys A."/>
            <person name="Hutchinson M.I."/>
            <person name="Powell A.J."/>
            <person name="Barry K."/>
            <person name="Miller A.N."/>
            <person name="Grigoriev I.V."/>
            <person name="Debuchy R."/>
            <person name="Gladieux P."/>
            <person name="Thoren M.H."/>
            <person name="Johannesson H."/>
        </authorList>
    </citation>
    <scope>NUCLEOTIDE SEQUENCE</scope>
    <source>
        <strain evidence="13">CBS 540.89</strain>
    </source>
</reference>
<evidence type="ECO:0000256" key="1">
    <source>
        <dbReference type="ARBA" id="ARBA00004643"/>
    </source>
</evidence>
<evidence type="ECO:0000256" key="8">
    <source>
        <dbReference type="ARBA" id="ARBA00022989"/>
    </source>
</evidence>
<keyword evidence="8 11" id="KW-1133">Transmembrane helix</keyword>
<dbReference type="PANTHER" id="PTHR28533:SF1">
    <property type="entry name" value="PROTEIN PBN1"/>
    <property type="match status" value="1"/>
</dbReference>
<keyword evidence="5 11" id="KW-0337">GPI-anchor biosynthesis</keyword>
<evidence type="ECO:0000256" key="3">
    <source>
        <dbReference type="ARBA" id="ARBA00010345"/>
    </source>
</evidence>
<evidence type="ECO:0000313" key="14">
    <source>
        <dbReference type="Proteomes" id="UP001172159"/>
    </source>
</evidence>
<comment type="caution">
    <text evidence="13">The sequence shown here is derived from an EMBL/GenBank/DDBJ whole genome shotgun (WGS) entry which is preliminary data.</text>
</comment>
<evidence type="ECO:0000313" key="13">
    <source>
        <dbReference type="EMBL" id="KAK0748568.1"/>
    </source>
</evidence>
<evidence type="ECO:0000256" key="12">
    <source>
        <dbReference type="SAM" id="MobiDB-lite"/>
    </source>
</evidence>
<comment type="function">
    <text evidence="11">Required for proper folding and/or the stability of a subset of proteins in the endoplasmic reticulum. Component of glycosylphosphatidylinositol-mannosyltransferase 1 which transfers the first of the 4 mannoses in the GPI-anchor precursors during GPI-anchor biosynthesis. Probably acts by stabilizing the mannosyltransferase GPI14.</text>
</comment>
<evidence type="ECO:0000256" key="10">
    <source>
        <dbReference type="ARBA" id="ARBA00023180"/>
    </source>
</evidence>
<comment type="similarity">
    <text evidence="3 11">Belongs to the PIGX family.</text>
</comment>
<evidence type="ECO:0000256" key="5">
    <source>
        <dbReference type="ARBA" id="ARBA00022502"/>
    </source>
</evidence>
<keyword evidence="9 11" id="KW-0472">Membrane</keyword>
<dbReference type="Pfam" id="PF08320">
    <property type="entry name" value="PIG-X"/>
    <property type="match status" value="1"/>
</dbReference>
<evidence type="ECO:0000256" key="6">
    <source>
        <dbReference type="ARBA" id="ARBA00022692"/>
    </source>
</evidence>
<dbReference type="PANTHER" id="PTHR28533">
    <property type="entry name" value="PROTEIN PBN1"/>
    <property type="match status" value="1"/>
</dbReference>
<evidence type="ECO:0000256" key="2">
    <source>
        <dbReference type="ARBA" id="ARBA00004687"/>
    </source>
</evidence>
<name>A0AA40EZS9_9PEZI</name>
<dbReference type="SMART" id="SM00780">
    <property type="entry name" value="PIG-X"/>
    <property type="match status" value="1"/>
</dbReference>
<evidence type="ECO:0000256" key="9">
    <source>
        <dbReference type="ARBA" id="ARBA00023136"/>
    </source>
</evidence>
<feature type="region of interest" description="Disordered" evidence="12">
    <location>
        <begin position="352"/>
        <end position="371"/>
    </location>
</feature>
<dbReference type="GO" id="GO:0005789">
    <property type="term" value="C:endoplasmic reticulum membrane"/>
    <property type="evidence" value="ECO:0007669"/>
    <property type="project" value="UniProtKB-SubCell"/>
</dbReference>
<dbReference type="InterPro" id="IPR013233">
    <property type="entry name" value="PIG-X/PBN1"/>
</dbReference>
<accession>A0AA40EZS9</accession>
<comment type="pathway">
    <text evidence="2 11">Glycolipid biosynthesis; glycosylphosphatidylinositol-anchor biosynthesis.</text>
</comment>